<proteinExistence type="predicted"/>
<keyword evidence="2" id="KW-1185">Reference proteome</keyword>
<evidence type="ECO:0000313" key="2">
    <source>
        <dbReference type="Proteomes" id="UP000030645"/>
    </source>
</evidence>
<reference evidence="2" key="1">
    <citation type="submission" date="2013-01" db="EMBL/GenBank/DDBJ databases">
        <title>Draft Genome Sequence of a Mulberry Tree, Morus notabilis C.K. Schneid.</title>
        <authorList>
            <person name="He N."/>
            <person name="Zhao S."/>
        </authorList>
    </citation>
    <scope>NUCLEOTIDE SEQUENCE</scope>
</reference>
<sequence length="87" mass="9795">MQHFDAISFHFTRHQYYVAISFQSQRSFPSLQQKEEAGIEPEEEDDVCAPVAEISVSVTFKLTVSIDIFNGSLGATPSIDEAERKNQ</sequence>
<dbReference type="AlphaFoldDB" id="W9RYK6"/>
<gene>
    <name evidence="1" type="ORF">L484_016104</name>
</gene>
<dbReference type="EMBL" id="KE345419">
    <property type="protein sequence ID" value="EXC03900.1"/>
    <property type="molecule type" value="Genomic_DNA"/>
</dbReference>
<protein>
    <submittedName>
        <fullName evidence="1">Uncharacterized protein</fullName>
    </submittedName>
</protein>
<name>W9RYK6_9ROSA</name>
<dbReference type="Proteomes" id="UP000030645">
    <property type="component" value="Unassembled WGS sequence"/>
</dbReference>
<evidence type="ECO:0000313" key="1">
    <source>
        <dbReference type="EMBL" id="EXC03900.1"/>
    </source>
</evidence>
<organism evidence="1 2">
    <name type="scientific">Morus notabilis</name>
    <dbReference type="NCBI Taxonomy" id="981085"/>
    <lineage>
        <taxon>Eukaryota</taxon>
        <taxon>Viridiplantae</taxon>
        <taxon>Streptophyta</taxon>
        <taxon>Embryophyta</taxon>
        <taxon>Tracheophyta</taxon>
        <taxon>Spermatophyta</taxon>
        <taxon>Magnoliopsida</taxon>
        <taxon>eudicotyledons</taxon>
        <taxon>Gunneridae</taxon>
        <taxon>Pentapetalae</taxon>
        <taxon>rosids</taxon>
        <taxon>fabids</taxon>
        <taxon>Rosales</taxon>
        <taxon>Moraceae</taxon>
        <taxon>Moreae</taxon>
        <taxon>Morus</taxon>
    </lineage>
</organism>
<accession>W9RYK6</accession>